<dbReference type="InterPro" id="IPR011032">
    <property type="entry name" value="GroES-like_sf"/>
</dbReference>
<reference evidence="8" key="1">
    <citation type="submission" date="2022-05" db="EMBL/GenBank/DDBJ databases">
        <title>Corynebacterium sp. TA-R-1 sp. nov., isolated from human feces.</title>
        <authorList>
            <person name="Shamsuzzaman M."/>
            <person name="Dahal R.H."/>
        </authorList>
    </citation>
    <scope>NUCLEOTIDE SEQUENCE</scope>
    <source>
        <strain evidence="8">TA-R-1</strain>
    </source>
</reference>
<dbReference type="Pfam" id="PF00107">
    <property type="entry name" value="ADH_zinc_N"/>
    <property type="match status" value="1"/>
</dbReference>
<proteinExistence type="inferred from homology"/>
<dbReference type="InterPro" id="IPR036291">
    <property type="entry name" value="NAD(P)-bd_dom_sf"/>
</dbReference>
<comment type="similarity">
    <text evidence="1 6">Belongs to the zinc-containing alcohol dehydrogenase family.</text>
</comment>
<evidence type="ECO:0000256" key="1">
    <source>
        <dbReference type="ARBA" id="ARBA00008072"/>
    </source>
</evidence>
<dbReference type="PANTHER" id="PTHR43880:SF12">
    <property type="entry name" value="ALCOHOL DEHYDROGENASE CLASS-3"/>
    <property type="match status" value="1"/>
</dbReference>
<name>A0ABT1G5N9_9CORY</name>
<dbReference type="PROSITE" id="PS00059">
    <property type="entry name" value="ADH_ZINC"/>
    <property type="match status" value="1"/>
</dbReference>
<dbReference type="PANTHER" id="PTHR43880">
    <property type="entry name" value="ALCOHOL DEHYDROGENASE"/>
    <property type="match status" value="1"/>
</dbReference>
<organism evidence="8 9">
    <name type="scientific">Corynebacterium stercoris</name>
    <dbReference type="NCBI Taxonomy" id="2943490"/>
    <lineage>
        <taxon>Bacteria</taxon>
        <taxon>Bacillati</taxon>
        <taxon>Actinomycetota</taxon>
        <taxon>Actinomycetes</taxon>
        <taxon>Mycobacteriales</taxon>
        <taxon>Corynebacteriaceae</taxon>
        <taxon>Corynebacterium</taxon>
    </lineage>
</organism>
<accession>A0ABT1G5N9</accession>
<evidence type="ECO:0000313" key="9">
    <source>
        <dbReference type="Proteomes" id="UP001204000"/>
    </source>
</evidence>
<gene>
    <name evidence="8" type="ORF">M5J20_09010</name>
</gene>
<dbReference type="SMART" id="SM00829">
    <property type="entry name" value="PKS_ER"/>
    <property type="match status" value="1"/>
</dbReference>
<dbReference type="Gene3D" id="3.90.180.10">
    <property type="entry name" value="Medium-chain alcohol dehydrogenases, catalytic domain"/>
    <property type="match status" value="1"/>
</dbReference>
<dbReference type="InterPro" id="IPR013149">
    <property type="entry name" value="ADH-like_C"/>
</dbReference>
<evidence type="ECO:0000313" key="8">
    <source>
        <dbReference type="EMBL" id="MCP1388323.1"/>
    </source>
</evidence>
<dbReference type="InterPro" id="IPR002328">
    <property type="entry name" value="ADH_Zn_CS"/>
</dbReference>
<dbReference type="Proteomes" id="UP001204000">
    <property type="component" value="Unassembled WGS sequence"/>
</dbReference>
<dbReference type="InterPro" id="IPR020843">
    <property type="entry name" value="ER"/>
</dbReference>
<keyword evidence="3 6" id="KW-0862">Zinc</keyword>
<dbReference type="EMBL" id="JAMFTQ010000013">
    <property type="protein sequence ID" value="MCP1388323.1"/>
    <property type="molecule type" value="Genomic_DNA"/>
</dbReference>
<dbReference type="SUPFAM" id="SSF51735">
    <property type="entry name" value="NAD(P)-binding Rossmann-fold domains"/>
    <property type="match status" value="1"/>
</dbReference>
<keyword evidence="5" id="KW-0520">NAD</keyword>
<evidence type="ECO:0000256" key="6">
    <source>
        <dbReference type="RuleBase" id="RU361277"/>
    </source>
</evidence>
<dbReference type="Pfam" id="PF08240">
    <property type="entry name" value="ADH_N"/>
    <property type="match status" value="1"/>
</dbReference>
<keyword evidence="9" id="KW-1185">Reference proteome</keyword>
<sequence length="374" mass="38665">MAHNTITITGAVLEDMGSPEPYADSRPLTVCELELMPPGPGEVLVKILATGICHSDLSVVNGSRPRPVPMLLGHETAGVVQQVGEGVTDFAPGDRVVCIALPHCGECAACATGGTTPCEPGSNANVAGTLLSGERRILRDGQPINHHLGISGFATHAVMDTRSIAHVGADVPPEIAATFGCAIMTGGGAVLNEVKPNTDTTLAIVGLGGVGIGAALTAAALGVKEIVGIDLQDNKREFALELGCTEVMTPDEALASGRRFSAAIEAAGHPAALETAFAVTDRGGLTLALGLPAPGSVSRIDPTVLATEARTLRGSYLGSCTPARDIPRFEQLWREGKLHAEKLISARIALTDINEAMDNLHHGLALRQVIVFEE</sequence>
<dbReference type="Gene3D" id="3.40.50.720">
    <property type="entry name" value="NAD(P)-binding Rossmann-like Domain"/>
    <property type="match status" value="1"/>
</dbReference>
<keyword evidence="2 6" id="KW-0479">Metal-binding</keyword>
<protein>
    <submittedName>
        <fullName evidence="8">Alcohol dehydrogenase catalytic domain-containing protein</fullName>
    </submittedName>
</protein>
<keyword evidence="4" id="KW-0560">Oxidoreductase</keyword>
<feature type="domain" description="Enoyl reductase (ER)" evidence="7">
    <location>
        <begin position="23"/>
        <end position="289"/>
    </location>
</feature>
<evidence type="ECO:0000256" key="3">
    <source>
        <dbReference type="ARBA" id="ARBA00022833"/>
    </source>
</evidence>
<evidence type="ECO:0000256" key="5">
    <source>
        <dbReference type="ARBA" id="ARBA00023027"/>
    </source>
</evidence>
<comment type="cofactor">
    <cofactor evidence="6">
        <name>Zn(2+)</name>
        <dbReference type="ChEBI" id="CHEBI:29105"/>
    </cofactor>
</comment>
<comment type="caution">
    <text evidence="8">The sequence shown here is derived from an EMBL/GenBank/DDBJ whole genome shotgun (WGS) entry which is preliminary data.</text>
</comment>
<dbReference type="InterPro" id="IPR013154">
    <property type="entry name" value="ADH-like_N"/>
</dbReference>
<dbReference type="SUPFAM" id="SSF50129">
    <property type="entry name" value="GroES-like"/>
    <property type="match status" value="2"/>
</dbReference>
<evidence type="ECO:0000256" key="2">
    <source>
        <dbReference type="ARBA" id="ARBA00022723"/>
    </source>
</evidence>
<evidence type="ECO:0000259" key="7">
    <source>
        <dbReference type="SMART" id="SM00829"/>
    </source>
</evidence>
<evidence type="ECO:0000256" key="4">
    <source>
        <dbReference type="ARBA" id="ARBA00023002"/>
    </source>
</evidence>
<dbReference type="RefSeq" id="WP_253578769.1">
    <property type="nucleotide sequence ID" value="NZ_JAMFTQ010000013.1"/>
</dbReference>